<dbReference type="GO" id="GO:0010112">
    <property type="term" value="P:regulation of systemic acquired resistance"/>
    <property type="evidence" value="ECO:0007669"/>
    <property type="project" value="InterPro"/>
</dbReference>
<dbReference type="Pfam" id="PF15699">
    <property type="entry name" value="NPR1_interact"/>
    <property type="match status" value="1"/>
</dbReference>
<comment type="caution">
    <text evidence="5">The sequence shown here is derived from an EMBL/GenBank/DDBJ whole genome shotgun (WGS) entry which is preliminary data.</text>
</comment>
<organism evidence="5">
    <name type="scientific">Daucus carota subsp. sativus</name>
    <name type="common">Carrot</name>
    <dbReference type="NCBI Taxonomy" id="79200"/>
    <lineage>
        <taxon>Eukaryota</taxon>
        <taxon>Viridiplantae</taxon>
        <taxon>Streptophyta</taxon>
        <taxon>Embryophyta</taxon>
        <taxon>Tracheophyta</taxon>
        <taxon>Spermatophyta</taxon>
        <taxon>Magnoliopsida</taxon>
        <taxon>eudicotyledons</taxon>
        <taxon>Gunneridae</taxon>
        <taxon>Pentapetalae</taxon>
        <taxon>asterids</taxon>
        <taxon>campanulids</taxon>
        <taxon>Apiales</taxon>
        <taxon>Apiaceae</taxon>
        <taxon>Apioideae</taxon>
        <taxon>Scandiceae</taxon>
        <taxon>Daucinae</taxon>
        <taxon>Daucus</taxon>
        <taxon>Daucus sect. Daucus</taxon>
    </lineage>
</organism>
<comment type="similarity">
    <text evidence="2">Belongs to the NPR1-interactor family.</text>
</comment>
<comment type="subcellular location">
    <subcellularLocation>
        <location evidence="1">Nucleus</location>
    </subcellularLocation>
</comment>
<dbReference type="GO" id="GO:0005634">
    <property type="term" value="C:nucleus"/>
    <property type="evidence" value="ECO:0007669"/>
    <property type="project" value="UniProtKB-SubCell"/>
</dbReference>
<feature type="compositionally biased region" description="Basic residues" evidence="4">
    <location>
        <begin position="1"/>
        <end position="10"/>
    </location>
</feature>
<keyword evidence="3" id="KW-0539">Nucleus</keyword>
<dbReference type="STRING" id="79200.A0A175YEN9"/>
<gene>
    <name evidence="5" type="ORF">DCAR_029323</name>
</gene>
<reference evidence="5" key="1">
    <citation type="journal article" date="2016" name="Nat. Genet.">
        <title>A high-quality carrot genome assembly provides new insights into carotenoid accumulation and asterid genome evolution.</title>
        <authorList>
            <person name="Iorizzo M."/>
            <person name="Ellison S."/>
            <person name="Senalik D."/>
            <person name="Zeng P."/>
            <person name="Satapoomin P."/>
            <person name="Huang J."/>
            <person name="Bowman M."/>
            <person name="Iovene M."/>
            <person name="Sanseverino W."/>
            <person name="Cavagnaro P."/>
            <person name="Yildiz M."/>
            <person name="Macko-Podgorni A."/>
            <person name="Moranska E."/>
            <person name="Grzebelus E."/>
            <person name="Grzebelus D."/>
            <person name="Ashrafi H."/>
            <person name="Zheng Z."/>
            <person name="Cheng S."/>
            <person name="Spooner D."/>
            <person name="Van Deynze A."/>
            <person name="Simon P."/>
        </authorList>
    </citation>
    <scope>NUCLEOTIDE SEQUENCE [LARGE SCALE GENOMIC DNA]</scope>
    <source>
        <tissue evidence="5">Leaf</tissue>
    </source>
</reference>
<dbReference type="AlphaFoldDB" id="A0A175YEN9"/>
<evidence type="ECO:0000313" key="5">
    <source>
        <dbReference type="EMBL" id="KZM81710.1"/>
    </source>
</evidence>
<dbReference type="InterPro" id="IPR031425">
    <property type="entry name" value="NPR1/NH1-interacting"/>
</dbReference>
<protein>
    <submittedName>
        <fullName evidence="5">Uncharacterized protein</fullName>
    </submittedName>
</protein>
<name>A0A175YEN9_DAUCS</name>
<dbReference type="Gramene" id="KZM81710">
    <property type="protein sequence ID" value="KZM81710"/>
    <property type="gene ID" value="DCAR_029323"/>
</dbReference>
<accession>A0A175YEN9</accession>
<feature type="compositionally biased region" description="Basic and acidic residues" evidence="4">
    <location>
        <begin position="122"/>
        <end position="135"/>
    </location>
</feature>
<evidence type="ECO:0000256" key="3">
    <source>
        <dbReference type="ARBA" id="ARBA00023242"/>
    </source>
</evidence>
<dbReference type="PANTHER" id="PTHR33669:SF14">
    <property type="entry name" value="NRR REPRESSOR HOMOLOG 3"/>
    <property type="match status" value="1"/>
</dbReference>
<evidence type="ECO:0000256" key="4">
    <source>
        <dbReference type="SAM" id="MobiDB-lite"/>
    </source>
</evidence>
<proteinExistence type="inferred from homology"/>
<dbReference type="PANTHER" id="PTHR33669">
    <property type="entry name" value="PROTEIN NEGATIVE REGULATOR OF RESISTANCE"/>
    <property type="match status" value="1"/>
</dbReference>
<sequence length="135" mass="15580">MDKGTERKKRKVEDDEEETEDEEMKKFFALIKSTRRLGGVLDKWKESQEDPVKENQEKLLEAATGWCPKFQPEDFEIDKIISVQAPAINVAGPSTPAEDDQQKEEIAGEKKPVKRAVWQDPSRSENRSKYDTNRV</sequence>
<feature type="region of interest" description="Disordered" evidence="4">
    <location>
        <begin position="90"/>
        <end position="135"/>
    </location>
</feature>
<dbReference type="EMBL" id="LNRQ01000009">
    <property type="protein sequence ID" value="KZM81710.1"/>
    <property type="molecule type" value="Genomic_DNA"/>
</dbReference>
<evidence type="ECO:0000256" key="2">
    <source>
        <dbReference type="ARBA" id="ARBA00009937"/>
    </source>
</evidence>
<feature type="region of interest" description="Disordered" evidence="4">
    <location>
        <begin position="1"/>
        <end position="23"/>
    </location>
</feature>
<evidence type="ECO:0000256" key="1">
    <source>
        <dbReference type="ARBA" id="ARBA00004123"/>
    </source>
</evidence>